<feature type="region of interest" description="Disordered" evidence="1">
    <location>
        <begin position="13"/>
        <end position="45"/>
    </location>
</feature>
<evidence type="ECO:0000313" key="2">
    <source>
        <dbReference type="EMBL" id="GCC46483.1"/>
    </source>
</evidence>
<evidence type="ECO:0000313" key="3">
    <source>
        <dbReference type="Proteomes" id="UP000287033"/>
    </source>
</evidence>
<organism evidence="2 3">
    <name type="scientific">Chiloscyllium punctatum</name>
    <name type="common">Brownbanded bambooshark</name>
    <name type="synonym">Hemiscyllium punctatum</name>
    <dbReference type="NCBI Taxonomy" id="137246"/>
    <lineage>
        <taxon>Eukaryota</taxon>
        <taxon>Metazoa</taxon>
        <taxon>Chordata</taxon>
        <taxon>Craniata</taxon>
        <taxon>Vertebrata</taxon>
        <taxon>Chondrichthyes</taxon>
        <taxon>Elasmobranchii</taxon>
        <taxon>Galeomorphii</taxon>
        <taxon>Galeoidea</taxon>
        <taxon>Orectolobiformes</taxon>
        <taxon>Hemiscylliidae</taxon>
        <taxon>Chiloscyllium</taxon>
    </lineage>
</organism>
<dbReference type="AlphaFoldDB" id="A0A401TV19"/>
<name>A0A401TV19_CHIPU</name>
<protein>
    <submittedName>
        <fullName evidence="2">Uncharacterized protein</fullName>
    </submittedName>
</protein>
<gene>
    <name evidence="2" type="ORF">chiPu_0030407</name>
</gene>
<keyword evidence="3" id="KW-1185">Reference proteome</keyword>
<dbReference type="STRING" id="137246.A0A401TV19"/>
<sequence>MAAPIARALRRLGASGSGRGRGGTPGLRALVSGPRAEEEPGAGSNSRGWWALGLGLGSAAAALLLWRGPGSGSGPGPGPGSLPGLRPHSALGLLRVQAARPVPPDSPRFKFNFIADVVEKTGPAVVYIEILGRY</sequence>
<reference evidence="2 3" key="1">
    <citation type="journal article" date="2018" name="Nat. Ecol. Evol.">
        <title>Shark genomes provide insights into elasmobranch evolution and the origin of vertebrates.</title>
        <authorList>
            <person name="Hara Y"/>
            <person name="Yamaguchi K"/>
            <person name="Onimaru K"/>
            <person name="Kadota M"/>
            <person name="Koyanagi M"/>
            <person name="Keeley SD"/>
            <person name="Tatsumi K"/>
            <person name="Tanaka K"/>
            <person name="Motone F"/>
            <person name="Kageyama Y"/>
            <person name="Nozu R"/>
            <person name="Adachi N"/>
            <person name="Nishimura O"/>
            <person name="Nakagawa R"/>
            <person name="Tanegashima C"/>
            <person name="Kiyatake I"/>
            <person name="Matsumoto R"/>
            <person name="Murakumo K"/>
            <person name="Nishida K"/>
            <person name="Terakita A"/>
            <person name="Kuratani S"/>
            <person name="Sato K"/>
            <person name="Hyodo S Kuraku.S."/>
        </authorList>
    </citation>
    <scope>NUCLEOTIDE SEQUENCE [LARGE SCALE GENOMIC DNA]</scope>
</reference>
<accession>A0A401TV19</accession>
<dbReference type="EMBL" id="BEZZ01182153">
    <property type="protein sequence ID" value="GCC46483.1"/>
    <property type="molecule type" value="Genomic_DNA"/>
</dbReference>
<evidence type="ECO:0000256" key="1">
    <source>
        <dbReference type="SAM" id="MobiDB-lite"/>
    </source>
</evidence>
<feature type="compositionally biased region" description="Gly residues" evidence="1">
    <location>
        <begin position="15"/>
        <end position="25"/>
    </location>
</feature>
<dbReference type="Proteomes" id="UP000287033">
    <property type="component" value="Unassembled WGS sequence"/>
</dbReference>
<proteinExistence type="predicted"/>
<comment type="caution">
    <text evidence="2">The sequence shown here is derived from an EMBL/GenBank/DDBJ whole genome shotgun (WGS) entry which is preliminary data.</text>
</comment>